<dbReference type="InterPro" id="IPR000182">
    <property type="entry name" value="GNAT_dom"/>
</dbReference>
<sequence length="259" mass="26951">MRPDDRSPAFAAAVLAHWWGEDAPREPGTEPGSGSGSGSVGGIRVVVRDLPAHRRFQVLRTTGAGGLLTTTPELAAHLRLAPGEQLHEAAVARVVEDAAAVGVHLNGADHVFHLSQPERAAVRAEGSADGVRLLSPEDGDDVAAFAAFGRAAPPDDAEEAYVELEHWRVVGAFDGDRLVAAASAYPWAGSVLADIGVLTLPEVRGRGHGRACVRRLSGAVLAAGHEPLYRCQLDNAASVGLARSAGFTAFGTWEVVVGD</sequence>
<evidence type="ECO:0000259" key="2">
    <source>
        <dbReference type="PROSITE" id="PS51186"/>
    </source>
</evidence>
<dbReference type="Pfam" id="PF00583">
    <property type="entry name" value="Acetyltransf_1"/>
    <property type="match status" value="1"/>
</dbReference>
<dbReference type="InterPro" id="IPR016181">
    <property type="entry name" value="Acyl_CoA_acyltransferase"/>
</dbReference>
<organism evidence="3 4">
    <name type="scientific">Serinibacter arcticus</name>
    <dbReference type="NCBI Taxonomy" id="1655435"/>
    <lineage>
        <taxon>Bacteria</taxon>
        <taxon>Bacillati</taxon>
        <taxon>Actinomycetota</taxon>
        <taxon>Actinomycetes</taxon>
        <taxon>Micrococcales</taxon>
        <taxon>Beutenbergiaceae</taxon>
        <taxon>Serinibacter</taxon>
    </lineage>
</organism>
<reference evidence="3 4" key="1">
    <citation type="submission" date="2018-03" db="EMBL/GenBank/DDBJ databases">
        <title>Genome assembly of novel Miniimonas species PCH200.</title>
        <authorList>
            <person name="Thakur V."/>
            <person name="Kumar V."/>
            <person name="Singh D."/>
        </authorList>
    </citation>
    <scope>NUCLEOTIDE SEQUENCE [LARGE SCALE GENOMIC DNA]</scope>
    <source>
        <strain evidence="3 4">PCH200</strain>
    </source>
</reference>
<gene>
    <name evidence="3" type="ORF">C8046_17605</name>
</gene>
<dbReference type="GO" id="GO:0016747">
    <property type="term" value="F:acyltransferase activity, transferring groups other than amino-acyl groups"/>
    <property type="evidence" value="ECO:0007669"/>
    <property type="project" value="InterPro"/>
</dbReference>
<feature type="region of interest" description="Disordered" evidence="1">
    <location>
        <begin position="22"/>
        <end position="41"/>
    </location>
</feature>
<dbReference type="Gene3D" id="3.40.630.30">
    <property type="match status" value="1"/>
</dbReference>
<name>A0A2U1ZYW9_9MICO</name>
<accession>A0A2U1ZYW9</accession>
<dbReference type="SUPFAM" id="SSF55729">
    <property type="entry name" value="Acyl-CoA N-acyltransferases (Nat)"/>
    <property type="match status" value="1"/>
</dbReference>
<dbReference type="OrthoDB" id="9797456at2"/>
<proteinExistence type="predicted"/>
<dbReference type="RefSeq" id="WP_109230566.1">
    <property type="nucleotide sequence ID" value="NZ_PYHR01000002.1"/>
</dbReference>
<dbReference type="EMBL" id="PYHR01000002">
    <property type="protein sequence ID" value="PWD52185.1"/>
    <property type="molecule type" value="Genomic_DNA"/>
</dbReference>
<evidence type="ECO:0000313" key="3">
    <source>
        <dbReference type="EMBL" id="PWD52185.1"/>
    </source>
</evidence>
<evidence type="ECO:0000313" key="4">
    <source>
        <dbReference type="Proteomes" id="UP000245166"/>
    </source>
</evidence>
<dbReference type="AlphaFoldDB" id="A0A2U1ZYW9"/>
<feature type="domain" description="N-acetyltransferase" evidence="2">
    <location>
        <begin position="129"/>
        <end position="259"/>
    </location>
</feature>
<keyword evidence="4" id="KW-1185">Reference proteome</keyword>
<dbReference type="PROSITE" id="PS51186">
    <property type="entry name" value="GNAT"/>
    <property type="match status" value="1"/>
</dbReference>
<dbReference type="Proteomes" id="UP000245166">
    <property type="component" value="Unassembled WGS sequence"/>
</dbReference>
<protein>
    <submittedName>
        <fullName evidence="3">GNAT family N-acetyltransferase</fullName>
    </submittedName>
</protein>
<dbReference type="CDD" id="cd04301">
    <property type="entry name" value="NAT_SF"/>
    <property type="match status" value="1"/>
</dbReference>
<comment type="caution">
    <text evidence="3">The sequence shown here is derived from an EMBL/GenBank/DDBJ whole genome shotgun (WGS) entry which is preliminary data.</text>
</comment>
<feature type="compositionally biased region" description="Gly residues" evidence="1">
    <location>
        <begin position="31"/>
        <end position="41"/>
    </location>
</feature>
<evidence type="ECO:0000256" key="1">
    <source>
        <dbReference type="SAM" id="MobiDB-lite"/>
    </source>
</evidence>